<name>A0ABS0NRF3_9ACTN</name>
<gene>
    <name evidence="1" type="ORF">IHE55_24000</name>
</gene>
<dbReference type="Proteomes" id="UP000807371">
    <property type="component" value="Unassembled WGS sequence"/>
</dbReference>
<evidence type="ECO:0008006" key="3">
    <source>
        <dbReference type="Google" id="ProtNLM"/>
    </source>
</evidence>
<dbReference type="EMBL" id="JACYXC010000001">
    <property type="protein sequence ID" value="MBH5337667.1"/>
    <property type="molecule type" value="Genomic_DNA"/>
</dbReference>
<sequence>MVFLLITIPAGYLVISALQSRDSGEEKQENAAATGLSEGWPSKVQRRIYDVWIPPYSADVAFYERNSWRSSAMYVQFITSAEGLDKFLGTLGADRDDLDPGRVTISREEAGPVGWRLGPGAQWSGLVVDQKDPLPTLDVTVDLDNPAHPEVYVLSTITP</sequence>
<evidence type="ECO:0000313" key="1">
    <source>
        <dbReference type="EMBL" id="MBH5337667.1"/>
    </source>
</evidence>
<keyword evidence="2" id="KW-1185">Reference proteome</keyword>
<protein>
    <recommendedName>
        <fullName evidence="3">Sugar kinase</fullName>
    </recommendedName>
</protein>
<reference evidence="1 2" key="1">
    <citation type="submission" date="2020-09" db="EMBL/GenBank/DDBJ databases">
        <title>Biosynthesis of the nuclear factor of activated T cells inhibitor NFAT-133 and its congeners in Streptomyces pactum.</title>
        <authorList>
            <person name="Zhou W."/>
            <person name="Posri P."/>
            <person name="Abugrain M.E."/>
            <person name="Weisberg A.J."/>
            <person name="Chang J.H."/>
            <person name="Mahmud T."/>
        </authorList>
    </citation>
    <scope>NUCLEOTIDE SEQUENCE [LARGE SCALE GENOMIC DNA]</scope>
    <source>
        <strain evidence="1 2">ATCC 27456</strain>
    </source>
</reference>
<proteinExistence type="predicted"/>
<organism evidence="1 2">
    <name type="scientific">Streptomyces pactum</name>
    <dbReference type="NCBI Taxonomy" id="68249"/>
    <lineage>
        <taxon>Bacteria</taxon>
        <taxon>Bacillati</taxon>
        <taxon>Actinomycetota</taxon>
        <taxon>Actinomycetes</taxon>
        <taxon>Kitasatosporales</taxon>
        <taxon>Streptomycetaceae</taxon>
        <taxon>Streptomyces</taxon>
    </lineage>
</organism>
<comment type="caution">
    <text evidence="1">The sequence shown here is derived from an EMBL/GenBank/DDBJ whole genome shotgun (WGS) entry which is preliminary data.</text>
</comment>
<accession>A0ABS0NRF3</accession>
<evidence type="ECO:0000313" key="2">
    <source>
        <dbReference type="Proteomes" id="UP000807371"/>
    </source>
</evidence>